<proteinExistence type="predicted"/>
<name>A0A2I6QCL6_9BASI</name>
<dbReference type="InterPro" id="IPR004860">
    <property type="entry name" value="LAGLIDADG_dom"/>
</dbReference>
<accession>A0A2I6QCL6</accession>
<dbReference type="Gene3D" id="3.10.28.10">
    <property type="entry name" value="Homing endonucleases"/>
    <property type="match status" value="1"/>
</dbReference>
<protein>
    <submittedName>
        <fullName evidence="3">Putative LAGLIDADG homing endonuclease</fullName>
    </submittedName>
</protein>
<gene>
    <name evidence="3" type="primary">orf104</name>
</gene>
<keyword evidence="3" id="KW-0540">Nuclease</keyword>
<comment type="function">
    <text evidence="1">Mitochondrial DNA endonuclease involved in intron homing.</text>
</comment>
<dbReference type="Pfam" id="PF03161">
    <property type="entry name" value="LAGLIDADG_2"/>
    <property type="match status" value="1"/>
</dbReference>
<organism evidence="3">
    <name type="scientific">Malassezia obtusa</name>
    <dbReference type="NCBI Taxonomy" id="76774"/>
    <lineage>
        <taxon>Eukaryota</taxon>
        <taxon>Fungi</taxon>
        <taxon>Dikarya</taxon>
        <taxon>Basidiomycota</taxon>
        <taxon>Ustilaginomycotina</taxon>
        <taxon>Malasseziomycetes</taxon>
        <taxon>Malasseziales</taxon>
        <taxon>Malasseziaceae</taxon>
        <taxon>Malassezia</taxon>
    </lineage>
</organism>
<evidence type="ECO:0000256" key="1">
    <source>
        <dbReference type="ARBA" id="ARBA00002670"/>
    </source>
</evidence>
<dbReference type="InterPro" id="IPR027434">
    <property type="entry name" value="Homing_endonucl"/>
</dbReference>
<evidence type="ECO:0000259" key="2">
    <source>
        <dbReference type="Pfam" id="PF03161"/>
    </source>
</evidence>
<sequence length="104" mass="12098">MAKKVLSINVYEMLTPRVLGRWFIDDGGMNGNHSHGIQFNTQEFKTCEVNKLCFAINKKYNFNAWVVIKKGKPVINLPANKYNDFVNITKDHIENCIKHKLNMR</sequence>
<dbReference type="SUPFAM" id="SSF55608">
    <property type="entry name" value="Homing endonucleases"/>
    <property type="match status" value="1"/>
</dbReference>
<keyword evidence="3" id="KW-0496">Mitochondrion</keyword>
<dbReference type="GO" id="GO:0004519">
    <property type="term" value="F:endonuclease activity"/>
    <property type="evidence" value="ECO:0007669"/>
    <property type="project" value="UniProtKB-KW"/>
</dbReference>
<reference evidence="3" key="1">
    <citation type="submission" date="2017-04" db="EMBL/GenBank/DDBJ databases">
        <authorList>
            <person name="Afonso C.L."/>
            <person name="Miller P.J."/>
            <person name="Scott M.A."/>
            <person name="Spackman E."/>
            <person name="Goraichik I."/>
            <person name="Dimitrov K.M."/>
            <person name="Suarez D.L."/>
            <person name="Swayne D.E."/>
        </authorList>
    </citation>
    <scope>NUCLEOTIDE SEQUENCE</scope>
</reference>
<evidence type="ECO:0000313" key="3">
    <source>
        <dbReference type="EMBL" id="AUN28116.1"/>
    </source>
</evidence>
<geneLocation type="mitochondrion" evidence="3"/>
<dbReference type="AlphaFoldDB" id="A0A2I6QCL6"/>
<keyword evidence="3" id="KW-0255">Endonuclease</keyword>
<dbReference type="EMBL" id="KY911091">
    <property type="protein sequence ID" value="AUN28116.1"/>
    <property type="molecule type" value="Genomic_DNA"/>
</dbReference>
<feature type="domain" description="Homing endonuclease LAGLIDADG" evidence="2">
    <location>
        <begin position="3"/>
        <end position="85"/>
    </location>
</feature>
<keyword evidence="3" id="KW-0378">Hydrolase</keyword>